<dbReference type="CDD" id="cd00144">
    <property type="entry name" value="MPP_PPP_family"/>
    <property type="match status" value="1"/>
</dbReference>
<dbReference type="InterPro" id="IPR029052">
    <property type="entry name" value="Metallo-depent_PP-like"/>
</dbReference>
<dbReference type="Proteomes" id="UP001220962">
    <property type="component" value="Chromosome"/>
</dbReference>
<sequence>MRTLVISDIHGCYEEFNALLHTANYIPEQDKLILLGDYVDRGPNSKEVLNQIIQLHQDYGVVTLRGNHDQLFLEAMLLQEDDRWLKNGGYQTVESYMGPSYFEDHYFNKNAYAEAKAYIMEHYPHHLEFLQALPYYYETDTHLFVHAGINPFYADFREQPKDDFIWIRDLFHDQPTSLDKPVVFGHTPTVHLHESPGVWFQKDKIGIDGACAYGKQLNCLEIAEDGTYKTYAVYKGTKLPAST</sequence>
<dbReference type="EMBL" id="CP118101">
    <property type="protein sequence ID" value="WDH85054.1"/>
    <property type="molecule type" value="Genomic_DNA"/>
</dbReference>
<accession>A0AAX3N7R2</accession>
<protein>
    <submittedName>
        <fullName evidence="2">Metallophosphoesterase family protein</fullName>
    </submittedName>
</protein>
<dbReference type="AlphaFoldDB" id="A0AAX3N7R2"/>
<proteinExistence type="predicted"/>
<evidence type="ECO:0000313" key="3">
    <source>
        <dbReference type="Proteomes" id="UP001220962"/>
    </source>
</evidence>
<feature type="domain" description="Calcineurin-like phosphoesterase" evidence="1">
    <location>
        <begin position="1"/>
        <end position="196"/>
    </location>
</feature>
<dbReference type="SUPFAM" id="SSF56300">
    <property type="entry name" value="Metallo-dependent phosphatases"/>
    <property type="match status" value="1"/>
</dbReference>
<dbReference type="Gene3D" id="3.60.21.10">
    <property type="match status" value="1"/>
</dbReference>
<dbReference type="GO" id="GO:0005737">
    <property type="term" value="C:cytoplasm"/>
    <property type="evidence" value="ECO:0007669"/>
    <property type="project" value="TreeGrafter"/>
</dbReference>
<reference evidence="2" key="1">
    <citation type="submission" date="2023-02" db="EMBL/GenBank/DDBJ databases">
        <title>Pathogen: clinical or host-associated sample.</title>
        <authorList>
            <person name="Hergert J."/>
            <person name="Casey R."/>
            <person name="Wagner J."/>
            <person name="Young E.L."/>
            <person name="Oakeson K.F."/>
        </authorList>
    </citation>
    <scope>NUCLEOTIDE SEQUENCE</scope>
    <source>
        <strain evidence="2">2022CK-00830</strain>
    </source>
</reference>
<dbReference type="InterPro" id="IPR004843">
    <property type="entry name" value="Calcineurin-like_PHP"/>
</dbReference>
<dbReference type="PANTHER" id="PTHR42850">
    <property type="entry name" value="METALLOPHOSPHOESTERASE"/>
    <property type="match status" value="1"/>
</dbReference>
<dbReference type="GO" id="GO:0016791">
    <property type="term" value="F:phosphatase activity"/>
    <property type="evidence" value="ECO:0007669"/>
    <property type="project" value="TreeGrafter"/>
</dbReference>
<dbReference type="PRINTS" id="PR00114">
    <property type="entry name" value="STPHPHTASE"/>
</dbReference>
<evidence type="ECO:0000259" key="1">
    <source>
        <dbReference type="Pfam" id="PF00149"/>
    </source>
</evidence>
<evidence type="ECO:0000313" key="2">
    <source>
        <dbReference type="EMBL" id="WDH85054.1"/>
    </source>
</evidence>
<dbReference type="InterPro" id="IPR006186">
    <property type="entry name" value="Ser/Thr-sp_prot-phosphatase"/>
</dbReference>
<dbReference type="Pfam" id="PF00149">
    <property type="entry name" value="Metallophos"/>
    <property type="match status" value="1"/>
</dbReference>
<dbReference type="GO" id="GO:0008803">
    <property type="term" value="F:bis(5'-nucleosyl)-tetraphosphatase (symmetrical) activity"/>
    <property type="evidence" value="ECO:0007669"/>
    <property type="project" value="TreeGrafter"/>
</dbReference>
<gene>
    <name evidence="2" type="ORF">PUW23_07430</name>
</gene>
<dbReference type="PANTHER" id="PTHR42850:SF4">
    <property type="entry name" value="ZINC-DEPENDENT ENDOPOLYPHOSPHATASE"/>
    <property type="match status" value="1"/>
</dbReference>
<dbReference type="InterPro" id="IPR050126">
    <property type="entry name" value="Ap4A_hydrolase"/>
</dbReference>
<name>A0AAX3N7R2_9BACL</name>
<dbReference type="GO" id="GO:0110154">
    <property type="term" value="P:RNA decapping"/>
    <property type="evidence" value="ECO:0007669"/>
    <property type="project" value="TreeGrafter"/>
</dbReference>
<organism evidence="2 3">
    <name type="scientific">Paenibacillus urinalis</name>
    <dbReference type="NCBI Taxonomy" id="521520"/>
    <lineage>
        <taxon>Bacteria</taxon>
        <taxon>Bacillati</taxon>
        <taxon>Bacillota</taxon>
        <taxon>Bacilli</taxon>
        <taxon>Bacillales</taxon>
        <taxon>Paenibacillaceae</taxon>
        <taxon>Paenibacillus</taxon>
    </lineage>
</organism>